<evidence type="ECO:0000313" key="1">
    <source>
        <dbReference type="EMBL" id="KAH8012506.1"/>
    </source>
</evidence>
<gene>
    <name evidence="1" type="ORF">K3G42_018324</name>
</gene>
<dbReference type="Proteomes" id="UP000827872">
    <property type="component" value="Linkage Group LG13"/>
</dbReference>
<protein>
    <submittedName>
        <fullName evidence="1">Uncharacterized protein</fullName>
    </submittedName>
</protein>
<name>A0ACB8FZ71_9SAUR</name>
<sequence length="2171" mass="246598">MWDDIELFDDTGTLNVGTQEYGSAFYQVNTLVKISSSEKVLSNPKLQASNLSDSFTLVADTSVVVLDTNLSPQLLNRFETEVDIVGTCQEGHFLVVGERSGNLHLIHIPSKETLLTRTLIQKSSNDRTYLSLNLEKDSADAGTYHAFILTRNGIFCIMHLPLVKTQEAIDTLDFSTAKKLQEQVETCFISTEEYHTAGCLTSVTRHVANKISLMIGGLGDCVISVWEADPNKRLISLQNVLDSSMIKAVKQFQVVDSLLYTLDDENVLSMWDVYSFTMIWDWPSVHTEEFLLIQCSVNHKLVALTEPDDHKQMRNIVVFSLPLMHQLYSLKVTNISSLVQSKINTDTIYFLEGIYENEHKSLNIPVSFLVMRCLTEAVPEDRLSRLLHKHKFSKAESFALHFGLEVELVYKMKVSSILERLASECVDPDGRSPWLELVAQAKENLNKIKDSQFVVECCIQSPWPTYGTAHEMLNYAGNRVSSRDVTTFAAPSNRNSTSLTMVLQAQARLTTFYGAFGPKKFSGTTWLKFLNNEDIFKDIVLQLKEGNLFSAAYIWKRHRGEFTEHFSVEMLKDLLDAISTTISRKELCLWFKDGIVPFINLALPEGQGIIAKWLEEQARDLEVTDEANWPENGLEMAQVFFTGDPDKAGVASSMCCTLWNDKCEEVCCLAKLIRTLHDLIDLYRKYNCKLTLCEFEKESASTIVFRMLDKVLVAELIPATLEKFIEPYMHQHDLQKDETLLQYIKDLLERYCTQSTSVFDTAWESKAIGVLSCMSNTDLKFEGVLAIMHSTVVPWSPGVERLVQEYLGMDHARVKLLQEGYRLMEMKSVLLNYGIRDTSLLNDKQRMLRVAKYIVKQDTSSSLKDALKIANVYMLPTTDVYLVRIMDLINNDKGEEILDLFISLPAIEAVEVAERTVICAKLLLEHKIPDFEEAKMQLSVKKIVVNILKFLLSIQKENLVKRTEYKTDLDVFKALVTLQENFDIIISAQSYENQTLRSQLLEEHIKAYGRTRGSGKGQGDDPSSKDSRIKKPLSELQLYRLASLLQMTKLEVASQLVLRALDARQVEEALQICRDFYECHYNKEAGQLLFLACQKFCHMFDCDGMMVSYEGLSIPAVIHNMACQAATICSPDRLLDAAELCRYTSLACEIYEKCQIEDTGAVSKTAFSGADKDPYTEWTFDDFFTEEGAVLDPPSVLPAAYEIASCMLPLAGKNLCLPLMTLMSVLLDKLQECSQHELSLRLINTSLGSAVQHFTGNIMDADLFAKLNNQDAVQDAVEALITMMRPSQSKIKDNVMALLHKVFNSRQLDHNLALGYCSLLPKEMIYEYLWNLINKTGQNYSKILSVAFVGAGLASCYDDMDEKQKFEELIIEAEWGGKLGKLKISFQNVFRTPSIRKKELLRTLVQNPHVKTDLILKYCRSFQLDSEAALQLYVKAILQNASASHIEGEPPRDTIRQPPSAVVARATEIIPLLGSTDDLVTNLDAMLYKLDPYDYEAIESLLVILEKAGGETLSIPLNKALILIEHLKSYKRISAPGDLEYQYVFEQGIPLSPAAQARLPFHLIFFRTAHCFWKIITPELNEESFPKIFLISKIMKVSLDTLQMCAANHVFQERLKPKMLEWTKSGSLLVADKETVEIISTIQSYLLRVTNPEWSSSVAHKMSQELQSGPIKVMALKLCVYLVEKWRTHKDVQEESREKARMFQKKIQVEYCKQATGAVLMAHKLNSEEHLKLIGKPARLVVLLYQHSSIIERFQNPAGCNYPDIHAAAKEITEINDLDIKKIWEILLEKWLCSNEAPIDRTSEMVEKAEDEIKRLVYVLQLQPADKGCRILYECATSATSPIGENQLTFAQRSRALKCLIYLADTPTVELLFKKSILEVRIFLKALIYLAELEILNIPYTYQSFHKAPKEGMIKGLWKNHSHEPRAVKLVTELSLEYQVWDAQLWNGLLQKLLYFNMVDYLRKVLVEITGIHSLWQIPNFSRAWQNVILTPFHSASCPPSQSEVEACCVSFKALLQCPVLAHLDVIRIAKQCMKLQLLALALGCLWLIPQPEKRDQQIKGFLDSYQLEEILHQVKEHMGHSELACFASEIRYLVLEYMIKGKCFVATQYLPHLKLQEMGAEKLKGLVKYLAEENRVDDAAALIKICHKELGNPEANQSSSDVVKMFLWKE</sequence>
<proteinExistence type="predicted"/>
<reference evidence="1" key="1">
    <citation type="submission" date="2021-08" db="EMBL/GenBank/DDBJ databases">
        <title>The first chromosome-level gecko genome reveals the dynamic sex chromosomes of Neotropical dwarf geckos (Sphaerodactylidae: Sphaerodactylus).</title>
        <authorList>
            <person name="Pinto B.J."/>
            <person name="Keating S.E."/>
            <person name="Gamble T."/>
        </authorList>
    </citation>
    <scope>NUCLEOTIDE SEQUENCE</scope>
    <source>
        <strain evidence="1">TG3544</strain>
    </source>
</reference>
<dbReference type="EMBL" id="CM037626">
    <property type="protein sequence ID" value="KAH8012506.1"/>
    <property type="molecule type" value="Genomic_DNA"/>
</dbReference>
<comment type="caution">
    <text evidence="1">The sequence shown here is derived from an EMBL/GenBank/DDBJ whole genome shotgun (WGS) entry which is preliminary data.</text>
</comment>
<organism evidence="1 2">
    <name type="scientific">Sphaerodactylus townsendi</name>
    <dbReference type="NCBI Taxonomy" id="933632"/>
    <lineage>
        <taxon>Eukaryota</taxon>
        <taxon>Metazoa</taxon>
        <taxon>Chordata</taxon>
        <taxon>Craniata</taxon>
        <taxon>Vertebrata</taxon>
        <taxon>Euteleostomi</taxon>
        <taxon>Lepidosauria</taxon>
        <taxon>Squamata</taxon>
        <taxon>Bifurcata</taxon>
        <taxon>Gekkota</taxon>
        <taxon>Sphaerodactylidae</taxon>
        <taxon>Sphaerodactylus</taxon>
    </lineage>
</organism>
<keyword evidence="2" id="KW-1185">Reference proteome</keyword>
<accession>A0ACB8FZ71</accession>
<evidence type="ECO:0000313" key="2">
    <source>
        <dbReference type="Proteomes" id="UP000827872"/>
    </source>
</evidence>